<feature type="compositionally biased region" description="Basic residues" evidence="1">
    <location>
        <begin position="77"/>
        <end position="88"/>
    </location>
</feature>
<feature type="compositionally biased region" description="Polar residues" evidence="1">
    <location>
        <begin position="10"/>
        <end position="23"/>
    </location>
</feature>
<protein>
    <submittedName>
        <fullName evidence="2">Uncharacterized protein</fullName>
    </submittedName>
</protein>
<feature type="region of interest" description="Disordered" evidence="1">
    <location>
        <begin position="1"/>
        <end position="49"/>
    </location>
</feature>
<evidence type="ECO:0000256" key="1">
    <source>
        <dbReference type="SAM" id="MobiDB-lite"/>
    </source>
</evidence>
<gene>
    <name evidence="2" type="ORF">H0G86_004935</name>
</gene>
<keyword evidence="3" id="KW-1185">Reference proteome</keyword>
<organism evidence="2 3">
    <name type="scientific">Trichoderma simmonsii</name>
    <dbReference type="NCBI Taxonomy" id="1491479"/>
    <lineage>
        <taxon>Eukaryota</taxon>
        <taxon>Fungi</taxon>
        <taxon>Dikarya</taxon>
        <taxon>Ascomycota</taxon>
        <taxon>Pezizomycotina</taxon>
        <taxon>Sordariomycetes</taxon>
        <taxon>Hypocreomycetidae</taxon>
        <taxon>Hypocreales</taxon>
        <taxon>Hypocreaceae</taxon>
        <taxon>Trichoderma</taxon>
    </lineage>
</organism>
<dbReference type="Proteomes" id="UP000826661">
    <property type="component" value="Chromosome II"/>
</dbReference>
<accession>A0A8G0LDJ8</accession>
<feature type="compositionally biased region" description="Basic and acidic residues" evidence="1">
    <location>
        <begin position="89"/>
        <end position="99"/>
    </location>
</feature>
<evidence type="ECO:0000313" key="2">
    <source>
        <dbReference type="EMBL" id="QYS97715.1"/>
    </source>
</evidence>
<sequence>MMKKGRYTKRLSQLVLSHQQPEQKSGCLKKEKKGSYPAGGPQKNATNDEYLDVGQRLLKERLGTRRKVGSLLGRFHVTSHKSGARRKRNGTEGGKRQQR</sequence>
<feature type="region of interest" description="Disordered" evidence="1">
    <location>
        <begin position="71"/>
        <end position="99"/>
    </location>
</feature>
<reference evidence="2 3" key="1">
    <citation type="journal article" date="2021" name="BMC Genomics">
        <title>Telomere-to-telomere genome assembly of asparaginase-producing Trichoderma simmonsii.</title>
        <authorList>
            <person name="Chung D."/>
            <person name="Kwon Y.M."/>
            <person name="Yang Y."/>
        </authorList>
    </citation>
    <scope>NUCLEOTIDE SEQUENCE [LARGE SCALE GENOMIC DNA]</scope>
    <source>
        <strain evidence="2 3">GH-Sj1</strain>
    </source>
</reference>
<dbReference type="EMBL" id="CP075865">
    <property type="protein sequence ID" value="QYS97715.1"/>
    <property type="molecule type" value="Genomic_DNA"/>
</dbReference>
<dbReference type="AlphaFoldDB" id="A0A8G0LDJ8"/>
<evidence type="ECO:0000313" key="3">
    <source>
        <dbReference type="Proteomes" id="UP000826661"/>
    </source>
</evidence>
<proteinExistence type="predicted"/>
<name>A0A8G0LDJ8_9HYPO</name>